<name>W9SNA7_9ROSA</name>
<dbReference type="OrthoDB" id="1194530at2759"/>
<evidence type="ECO:0000259" key="2">
    <source>
        <dbReference type="Pfam" id="PF09791"/>
    </source>
</evidence>
<feature type="domain" description="Oxidoreductase-like" evidence="2">
    <location>
        <begin position="103"/>
        <end position="137"/>
    </location>
</feature>
<dbReference type="Pfam" id="PF09791">
    <property type="entry name" value="Oxidored-like"/>
    <property type="match status" value="1"/>
</dbReference>
<dbReference type="PANTHER" id="PTHR21193:SF3">
    <property type="entry name" value="OXIDOREDUCTASE-LIKE DOMAIN-CONTAINING PROTEIN 1"/>
    <property type="match status" value="1"/>
</dbReference>
<dbReference type="PANTHER" id="PTHR21193">
    <property type="entry name" value="OXIDOREDUCTASE-LIKE DOMAIN-CONTAINING PROTEIN 1"/>
    <property type="match status" value="1"/>
</dbReference>
<dbReference type="KEGG" id="mnt:21409432"/>
<dbReference type="InterPro" id="IPR019180">
    <property type="entry name" value="Oxidoreductase-like_N"/>
</dbReference>
<accession>W9SNA7</accession>
<organism evidence="3 4">
    <name type="scientific">Morus notabilis</name>
    <dbReference type="NCBI Taxonomy" id="981085"/>
    <lineage>
        <taxon>Eukaryota</taxon>
        <taxon>Viridiplantae</taxon>
        <taxon>Streptophyta</taxon>
        <taxon>Embryophyta</taxon>
        <taxon>Tracheophyta</taxon>
        <taxon>Spermatophyta</taxon>
        <taxon>Magnoliopsida</taxon>
        <taxon>eudicotyledons</taxon>
        <taxon>Gunneridae</taxon>
        <taxon>Pentapetalae</taxon>
        <taxon>rosids</taxon>
        <taxon>fabids</taxon>
        <taxon>Rosales</taxon>
        <taxon>Moraceae</taxon>
        <taxon>Moreae</taxon>
        <taxon>Morus</taxon>
    </lineage>
</organism>
<gene>
    <name evidence="3" type="ORF">L484_026789</name>
</gene>
<sequence length="149" mass="16470">MLGRQCMETALQLHPLRRILLYTSSLPNHSPSNPQNLRAHAIYSAREALSLKRRRPANTIARQTRAPAQTTALMADKAPKNTAATLPSEPATQDISEKSPPRPPPPEKPLPGDCCGSGCVQCVWDLYYEELEAYNKLYKTDSDPKSKAS</sequence>
<dbReference type="STRING" id="981085.W9SNA7"/>
<feature type="compositionally biased region" description="Polar residues" evidence="1">
    <location>
        <begin position="82"/>
        <end position="94"/>
    </location>
</feature>
<evidence type="ECO:0000256" key="1">
    <source>
        <dbReference type="SAM" id="MobiDB-lite"/>
    </source>
</evidence>
<keyword evidence="4" id="KW-1185">Reference proteome</keyword>
<feature type="compositionally biased region" description="Low complexity" evidence="1">
    <location>
        <begin position="59"/>
        <end position="72"/>
    </location>
</feature>
<proteinExistence type="predicted"/>
<protein>
    <recommendedName>
        <fullName evidence="2">Oxidoreductase-like domain-containing protein</fullName>
    </recommendedName>
</protein>
<reference evidence="4" key="1">
    <citation type="submission" date="2013-01" db="EMBL/GenBank/DDBJ databases">
        <title>Draft Genome Sequence of a Mulberry Tree, Morus notabilis C.K. Schneid.</title>
        <authorList>
            <person name="He N."/>
            <person name="Zhao S."/>
        </authorList>
    </citation>
    <scope>NUCLEOTIDE SEQUENCE</scope>
</reference>
<dbReference type="AlphaFoldDB" id="W9SNA7"/>
<evidence type="ECO:0000313" key="3">
    <source>
        <dbReference type="EMBL" id="EXC35482.1"/>
    </source>
</evidence>
<evidence type="ECO:0000313" key="4">
    <source>
        <dbReference type="Proteomes" id="UP000030645"/>
    </source>
</evidence>
<dbReference type="EMBL" id="KE346359">
    <property type="protein sequence ID" value="EXC35482.1"/>
    <property type="molecule type" value="Genomic_DNA"/>
</dbReference>
<feature type="region of interest" description="Disordered" evidence="1">
    <location>
        <begin position="55"/>
        <end position="111"/>
    </location>
</feature>
<dbReference type="InterPro" id="IPR039251">
    <property type="entry name" value="OXLD1"/>
</dbReference>
<dbReference type="Proteomes" id="UP000030645">
    <property type="component" value="Unassembled WGS sequence"/>
</dbReference>
<dbReference type="eggNOG" id="KOG4690">
    <property type="taxonomic scope" value="Eukaryota"/>
</dbReference>